<name>A0A8T7M8V6_9CHLR</name>
<accession>A0A8T7M8V6</accession>
<protein>
    <submittedName>
        <fullName evidence="1">Uncharacterized protein</fullName>
    </submittedName>
</protein>
<dbReference type="Proteomes" id="UP000521676">
    <property type="component" value="Unassembled WGS sequence"/>
</dbReference>
<organism evidence="1 3">
    <name type="scientific">Candidatus Chlorohelix allophototropha</name>
    <dbReference type="NCBI Taxonomy" id="3003348"/>
    <lineage>
        <taxon>Bacteria</taxon>
        <taxon>Bacillati</taxon>
        <taxon>Chloroflexota</taxon>
        <taxon>Chloroflexia</taxon>
        <taxon>Candidatus Chloroheliales</taxon>
        <taxon>Candidatus Chloroheliaceae</taxon>
        <taxon>Candidatus Chlorohelix</taxon>
    </lineage>
</organism>
<dbReference type="AlphaFoldDB" id="A0A8T7M8V6"/>
<dbReference type="Proteomes" id="UP001431572">
    <property type="component" value="Chromosome 2"/>
</dbReference>
<evidence type="ECO:0000313" key="4">
    <source>
        <dbReference type="Proteomes" id="UP001431572"/>
    </source>
</evidence>
<gene>
    <name evidence="1" type="ORF">HXX08_22100</name>
    <name evidence="2" type="ORF">OZ401_004104</name>
</gene>
<dbReference type="EMBL" id="JACATZ010000003">
    <property type="protein sequence ID" value="NWJ48560.1"/>
    <property type="molecule type" value="Genomic_DNA"/>
</dbReference>
<dbReference type="RefSeq" id="WP_341470396.1">
    <property type="nucleotide sequence ID" value="NZ_CP128400.1"/>
</dbReference>
<dbReference type="EMBL" id="CP128400">
    <property type="protein sequence ID" value="WJW68491.1"/>
    <property type="molecule type" value="Genomic_DNA"/>
</dbReference>
<sequence length="224" mass="25983">MNNPWTELPNDKPYILSGDRERIEQFNKIARTDHFIHDELFPEPFMGNPDAPIVLLNGNPGYSDIDLFWYQKPEFAQLTKGNLVHAPSDHSFYLLNPKAAGSGGYSWWTKKLRPVISCSDQKTVANNIFCVEYFPYHSIRAANFQKYKRIPSQEYSFHLVEKAINRNALIILMRWEKPWLGTFPKLSNFYKLKNTRNVIISPRNCPGGFEKIVEVLKNAKSNDN</sequence>
<evidence type="ECO:0000313" key="2">
    <source>
        <dbReference type="EMBL" id="WJW68491.1"/>
    </source>
</evidence>
<reference evidence="2" key="2">
    <citation type="journal article" date="2024" name="Nature">
        <title>Anoxygenic phototroph of the Chloroflexota uses a type I reaction centre.</title>
        <authorList>
            <person name="Tsuji J.M."/>
            <person name="Shaw N.A."/>
            <person name="Nagashima S."/>
            <person name="Venkiteswaran J.J."/>
            <person name="Schiff S.L."/>
            <person name="Watanabe T."/>
            <person name="Fukui M."/>
            <person name="Hanada S."/>
            <person name="Tank M."/>
            <person name="Neufeld J.D."/>
        </authorList>
    </citation>
    <scope>NUCLEOTIDE SEQUENCE</scope>
    <source>
        <strain evidence="2">L227-S17</strain>
    </source>
</reference>
<evidence type="ECO:0000313" key="1">
    <source>
        <dbReference type="EMBL" id="NWJ48560.1"/>
    </source>
</evidence>
<proteinExistence type="predicted"/>
<reference evidence="1 3" key="1">
    <citation type="submission" date="2020-06" db="EMBL/GenBank/DDBJ databases">
        <title>Anoxygenic phototrophic Chloroflexota member uses a Type I reaction center.</title>
        <authorList>
            <person name="Tsuji J.M."/>
            <person name="Shaw N.A."/>
            <person name="Nagashima S."/>
            <person name="Venkiteswaran J."/>
            <person name="Schiff S.L."/>
            <person name="Hanada S."/>
            <person name="Tank M."/>
            <person name="Neufeld J.D."/>
        </authorList>
    </citation>
    <scope>NUCLEOTIDE SEQUENCE [LARGE SCALE GENOMIC DNA]</scope>
    <source>
        <strain evidence="1">L227-S17</strain>
    </source>
</reference>
<evidence type="ECO:0000313" key="3">
    <source>
        <dbReference type="Proteomes" id="UP000521676"/>
    </source>
</evidence>
<keyword evidence="4" id="KW-1185">Reference proteome</keyword>